<comment type="caution">
    <text evidence="2">The sequence shown here is derived from an EMBL/GenBank/DDBJ whole genome shotgun (WGS) entry which is preliminary data.</text>
</comment>
<protein>
    <submittedName>
        <fullName evidence="2">Uncharacterized protein</fullName>
    </submittedName>
</protein>
<evidence type="ECO:0000313" key="2">
    <source>
        <dbReference type="EMBL" id="KAK9070154.1"/>
    </source>
</evidence>
<feature type="compositionally biased region" description="Basic residues" evidence="1">
    <location>
        <begin position="161"/>
        <end position="177"/>
    </location>
</feature>
<evidence type="ECO:0000313" key="3">
    <source>
        <dbReference type="Proteomes" id="UP001408789"/>
    </source>
</evidence>
<dbReference type="Proteomes" id="UP001408789">
    <property type="component" value="Unassembled WGS sequence"/>
</dbReference>
<accession>A0AAP0H2H9</accession>
<feature type="compositionally biased region" description="Low complexity" evidence="1">
    <location>
        <begin position="134"/>
        <end position="152"/>
    </location>
</feature>
<dbReference type="AlphaFoldDB" id="A0AAP0H2H9"/>
<keyword evidence="3" id="KW-1185">Reference proteome</keyword>
<organism evidence="2 3">
    <name type="scientific">Deinandra increscens subsp. villosa</name>
    <dbReference type="NCBI Taxonomy" id="3103831"/>
    <lineage>
        <taxon>Eukaryota</taxon>
        <taxon>Viridiplantae</taxon>
        <taxon>Streptophyta</taxon>
        <taxon>Embryophyta</taxon>
        <taxon>Tracheophyta</taxon>
        <taxon>Spermatophyta</taxon>
        <taxon>Magnoliopsida</taxon>
        <taxon>eudicotyledons</taxon>
        <taxon>Gunneridae</taxon>
        <taxon>Pentapetalae</taxon>
        <taxon>asterids</taxon>
        <taxon>campanulids</taxon>
        <taxon>Asterales</taxon>
        <taxon>Asteraceae</taxon>
        <taxon>Asteroideae</taxon>
        <taxon>Heliantheae alliance</taxon>
        <taxon>Madieae</taxon>
        <taxon>Madiinae</taxon>
        <taxon>Deinandra</taxon>
    </lineage>
</organism>
<sequence length="272" mass="30658">MTSKNETSSSSWSSWAGTMINGAASKASDVYKSITDHRHKKSNFKEVMRKVNKRVYVDPQKSLDTWKGLSEANARLEAQFKLLSNLAEEYWDIYRSIIYSCSMYQSEKVIHRSGPMKCRLLEFKLGIRERGSSDLRTFSSSSDSSRASTAGDGMEEEVTWRSKHRRRRDGRRRRRAGNPRDGGVDGKRVGSRSVATDSRTELFSGYRFTNGTVLRLRAAGSLIRRQAKAIRRQESVDCCLRDCDSAAQAIPESIIDQGLKIMIAGVSDVTHV</sequence>
<gene>
    <name evidence="2" type="ORF">SSX86_010554</name>
</gene>
<dbReference type="EMBL" id="JBCNJP010000012">
    <property type="protein sequence ID" value="KAK9070154.1"/>
    <property type="molecule type" value="Genomic_DNA"/>
</dbReference>
<reference evidence="2 3" key="1">
    <citation type="submission" date="2024-04" db="EMBL/GenBank/DDBJ databases">
        <title>The reference genome of an endangered Asteraceae, Deinandra increscens subsp. villosa, native to the Central Coast of California.</title>
        <authorList>
            <person name="Guilliams M."/>
            <person name="Hasenstab-Lehman K."/>
            <person name="Meyer R."/>
            <person name="Mcevoy S."/>
        </authorList>
    </citation>
    <scope>NUCLEOTIDE SEQUENCE [LARGE SCALE GENOMIC DNA]</scope>
    <source>
        <tissue evidence="2">Leaf</tissue>
    </source>
</reference>
<feature type="region of interest" description="Disordered" evidence="1">
    <location>
        <begin position="134"/>
        <end position="193"/>
    </location>
</feature>
<name>A0AAP0H2H9_9ASTR</name>
<proteinExistence type="predicted"/>
<evidence type="ECO:0000256" key="1">
    <source>
        <dbReference type="SAM" id="MobiDB-lite"/>
    </source>
</evidence>